<evidence type="ECO:0000256" key="4">
    <source>
        <dbReference type="PROSITE-ProRule" id="PRU00076"/>
    </source>
</evidence>
<dbReference type="EMBL" id="CAJOBF010003613">
    <property type="protein sequence ID" value="CAF4100042.1"/>
    <property type="molecule type" value="Genomic_DNA"/>
</dbReference>
<name>A0A816Z785_9BILA</name>
<evidence type="ECO:0000256" key="2">
    <source>
        <dbReference type="ARBA" id="ARBA00022737"/>
    </source>
</evidence>
<dbReference type="EMBL" id="CAJOBI010002085">
    <property type="protein sequence ID" value="CAF3913614.1"/>
    <property type="molecule type" value="Genomic_DNA"/>
</dbReference>
<dbReference type="Proteomes" id="UP000663855">
    <property type="component" value="Unassembled WGS sequence"/>
</dbReference>
<feature type="disulfide bond" evidence="4">
    <location>
        <begin position="57"/>
        <end position="66"/>
    </location>
</feature>
<reference evidence="8" key="1">
    <citation type="submission" date="2021-02" db="EMBL/GenBank/DDBJ databases">
        <authorList>
            <person name="Nowell W R."/>
        </authorList>
    </citation>
    <scope>NUCLEOTIDE SEQUENCE</scope>
</reference>
<feature type="disulfide bond" evidence="4">
    <location>
        <begin position="98"/>
        <end position="107"/>
    </location>
</feature>
<keyword evidence="16" id="KW-1185">Reference proteome</keyword>
<evidence type="ECO:0000313" key="12">
    <source>
        <dbReference type="EMBL" id="CAF3913614.1"/>
    </source>
</evidence>
<evidence type="ECO:0000313" key="15">
    <source>
        <dbReference type="Proteomes" id="UP000663856"/>
    </source>
</evidence>
<organism evidence="8 15">
    <name type="scientific">Rotaria magnacalcarata</name>
    <dbReference type="NCBI Taxonomy" id="392030"/>
    <lineage>
        <taxon>Eukaryota</taxon>
        <taxon>Metazoa</taxon>
        <taxon>Spiralia</taxon>
        <taxon>Gnathifera</taxon>
        <taxon>Rotifera</taxon>
        <taxon>Eurotatoria</taxon>
        <taxon>Bdelloidea</taxon>
        <taxon>Philodinida</taxon>
        <taxon>Philodinidae</taxon>
        <taxon>Rotaria</taxon>
    </lineage>
</organism>
<dbReference type="Proteomes" id="UP000681720">
    <property type="component" value="Unassembled WGS sequence"/>
</dbReference>
<keyword evidence="1 4" id="KW-0245">EGF-like domain</keyword>
<feature type="chain" id="PRO_5036230928" description="EGF-like domain-containing protein" evidence="5">
    <location>
        <begin position="26"/>
        <end position="111"/>
    </location>
</feature>
<dbReference type="PROSITE" id="PS50026">
    <property type="entry name" value="EGF_3"/>
    <property type="match status" value="2"/>
</dbReference>
<dbReference type="PROSITE" id="PS00022">
    <property type="entry name" value="EGF_1"/>
    <property type="match status" value="2"/>
</dbReference>
<comment type="caution">
    <text evidence="8">The sequence shown here is derived from an EMBL/GenBank/DDBJ whole genome shotgun (WGS) entry which is preliminary data.</text>
</comment>
<dbReference type="PANTHER" id="PTHR24049">
    <property type="entry name" value="CRUMBS FAMILY MEMBER"/>
    <property type="match status" value="1"/>
</dbReference>
<dbReference type="EMBL" id="CAJOBH010000339">
    <property type="protein sequence ID" value="CAF3783235.1"/>
    <property type="molecule type" value="Genomic_DNA"/>
</dbReference>
<dbReference type="SMART" id="SM00181">
    <property type="entry name" value="EGF"/>
    <property type="match status" value="2"/>
</dbReference>
<dbReference type="Proteomes" id="UP000663866">
    <property type="component" value="Unassembled WGS sequence"/>
</dbReference>
<dbReference type="Proteomes" id="UP000663887">
    <property type="component" value="Unassembled WGS sequence"/>
</dbReference>
<dbReference type="EMBL" id="CAJNRF010016384">
    <property type="protein sequence ID" value="CAF2194835.1"/>
    <property type="molecule type" value="Genomic_DNA"/>
</dbReference>
<evidence type="ECO:0000313" key="14">
    <source>
        <dbReference type="EMBL" id="CAF5161814.1"/>
    </source>
</evidence>
<feature type="domain" description="EGF-like" evidence="6">
    <location>
        <begin position="71"/>
        <end position="108"/>
    </location>
</feature>
<dbReference type="Proteomes" id="UP000681967">
    <property type="component" value="Unassembled WGS sequence"/>
</dbReference>
<dbReference type="EMBL" id="CAJOBG010001261">
    <property type="protein sequence ID" value="CAF3911306.1"/>
    <property type="molecule type" value="Genomic_DNA"/>
</dbReference>
<accession>A0A816Z785</accession>
<evidence type="ECO:0000313" key="13">
    <source>
        <dbReference type="EMBL" id="CAF4100042.1"/>
    </source>
</evidence>
<dbReference type="Proteomes" id="UP000663842">
    <property type="component" value="Unassembled WGS sequence"/>
</dbReference>
<dbReference type="EMBL" id="CAJNRG010019207">
    <property type="protein sequence ID" value="CAF2270078.1"/>
    <property type="molecule type" value="Genomic_DNA"/>
</dbReference>
<evidence type="ECO:0000313" key="11">
    <source>
        <dbReference type="EMBL" id="CAF3911306.1"/>
    </source>
</evidence>
<dbReference type="Gene3D" id="2.10.25.10">
    <property type="entry name" value="Laminin"/>
    <property type="match status" value="2"/>
</dbReference>
<dbReference type="PROSITE" id="PS01186">
    <property type="entry name" value="EGF_2"/>
    <property type="match status" value="1"/>
</dbReference>
<evidence type="ECO:0000313" key="10">
    <source>
        <dbReference type="EMBL" id="CAF3783235.1"/>
    </source>
</evidence>
<evidence type="ECO:0000313" key="8">
    <source>
        <dbReference type="EMBL" id="CAF2194835.1"/>
    </source>
</evidence>
<evidence type="ECO:0000259" key="6">
    <source>
        <dbReference type="PROSITE" id="PS50026"/>
    </source>
</evidence>
<feature type="signal peptide" evidence="5">
    <location>
        <begin position="1"/>
        <end position="25"/>
    </location>
</feature>
<feature type="domain" description="EGF-like" evidence="6">
    <location>
        <begin position="28"/>
        <end position="67"/>
    </location>
</feature>
<evidence type="ECO:0000313" key="7">
    <source>
        <dbReference type="EMBL" id="CAF1120273.1"/>
    </source>
</evidence>
<keyword evidence="5" id="KW-0732">Signal</keyword>
<sequence>MMAIFSDRSSLLVFSCLLLVVAIFGQNNGDLCYWIHCANGGVCEKPQNSTALFKCQCQFGFTGMLCEDRINITTCLKNPCLNNGVCTITNEKVIKCTCGRGSTGSRCEIII</sequence>
<keyword evidence="2" id="KW-0677">Repeat</keyword>
<evidence type="ECO:0000256" key="3">
    <source>
        <dbReference type="ARBA" id="ARBA00023157"/>
    </source>
</evidence>
<gene>
    <name evidence="10" type="ORF">BYL167_LOCUS2049</name>
    <name evidence="7" type="ORF">CJN711_LOCUS8041</name>
    <name evidence="14" type="ORF">GIL414_LOCUS65854</name>
    <name evidence="11" type="ORF">OVN521_LOCUS10055</name>
    <name evidence="12" type="ORF">SMN809_LOCUS7286</name>
    <name evidence="13" type="ORF">UXM345_LOCUS22180</name>
    <name evidence="8" type="ORF">WKI299_LOCUS34182</name>
    <name evidence="9" type="ORF">XDN619_LOCUS37041</name>
</gene>
<keyword evidence="3 4" id="KW-1015">Disulfide bond</keyword>
<comment type="caution">
    <text evidence="4">Lacks conserved residue(s) required for the propagation of feature annotation.</text>
</comment>
<evidence type="ECO:0000313" key="9">
    <source>
        <dbReference type="EMBL" id="CAF2270078.1"/>
    </source>
</evidence>
<dbReference type="SUPFAM" id="SSF57196">
    <property type="entry name" value="EGF/Laminin"/>
    <property type="match status" value="2"/>
</dbReference>
<evidence type="ECO:0000256" key="1">
    <source>
        <dbReference type="ARBA" id="ARBA00022536"/>
    </source>
</evidence>
<dbReference type="AlphaFoldDB" id="A0A816Z785"/>
<dbReference type="InterPro" id="IPR051022">
    <property type="entry name" value="Notch_Cell-Fate_Det"/>
</dbReference>
<evidence type="ECO:0000313" key="16">
    <source>
        <dbReference type="Proteomes" id="UP000663866"/>
    </source>
</evidence>
<proteinExistence type="predicted"/>
<dbReference type="Proteomes" id="UP000676336">
    <property type="component" value="Unassembled WGS sequence"/>
</dbReference>
<protein>
    <recommendedName>
        <fullName evidence="6">EGF-like domain-containing protein</fullName>
    </recommendedName>
</protein>
<dbReference type="EMBL" id="CAJNOV010002882">
    <property type="protein sequence ID" value="CAF1120273.1"/>
    <property type="molecule type" value="Genomic_DNA"/>
</dbReference>
<evidence type="ECO:0000256" key="5">
    <source>
        <dbReference type="SAM" id="SignalP"/>
    </source>
</evidence>
<dbReference type="EMBL" id="CAJOBJ010301478">
    <property type="protein sequence ID" value="CAF5161814.1"/>
    <property type="molecule type" value="Genomic_DNA"/>
</dbReference>
<dbReference type="Proteomes" id="UP000663856">
    <property type="component" value="Unassembled WGS sequence"/>
</dbReference>
<dbReference type="InterPro" id="IPR000742">
    <property type="entry name" value="EGF"/>
</dbReference>